<dbReference type="InterPro" id="IPR003660">
    <property type="entry name" value="HAMP_dom"/>
</dbReference>
<keyword evidence="5" id="KW-0808">Transferase</keyword>
<evidence type="ECO:0000256" key="9">
    <source>
        <dbReference type="ARBA" id="ARBA00023012"/>
    </source>
</evidence>
<reference evidence="14" key="1">
    <citation type="submission" date="2022-04" db="EMBL/GenBank/DDBJ databases">
        <title>Mucilaginibacter sp. RS28 isolated from freshwater.</title>
        <authorList>
            <person name="Ko S.-R."/>
        </authorList>
    </citation>
    <scope>NUCLEOTIDE SEQUENCE</scope>
    <source>
        <strain evidence="14">RS28</strain>
    </source>
</reference>
<keyword evidence="6" id="KW-0547">Nucleotide-binding</keyword>
<feature type="signal peptide" evidence="11">
    <location>
        <begin position="1"/>
        <end position="26"/>
    </location>
</feature>
<dbReference type="PROSITE" id="PS50109">
    <property type="entry name" value="HIS_KIN"/>
    <property type="match status" value="1"/>
</dbReference>
<dbReference type="InterPro" id="IPR036097">
    <property type="entry name" value="HisK_dim/P_sf"/>
</dbReference>
<feature type="transmembrane region" description="Helical" evidence="10">
    <location>
        <begin position="937"/>
        <end position="960"/>
    </location>
</feature>
<evidence type="ECO:0000256" key="1">
    <source>
        <dbReference type="ARBA" id="ARBA00000085"/>
    </source>
</evidence>
<feature type="transmembrane region" description="Helical" evidence="10">
    <location>
        <begin position="279"/>
        <end position="304"/>
    </location>
</feature>
<evidence type="ECO:0000259" key="13">
    <source>
        <dbReference type="PROSITE" id="PS50885"/>
    </source>
</evidence>
<dbReference type="SUPFAM" id="SSF55874">
    <property type="entry name" value="ATPase domain of HSP90 chaperone/DNA topoisomerase II/histidine kinase"/>
    <property type="match status" value="1"/>
</dbReference>
<feature type="domain" description="HAMP" evidence="13">
    <location>
        <begin position="961"/>
        <end position="1013"/>
    </location>
</feature>
<dbReference type="PROSITE" id="PS50885">
    <property type="entry name" value="HAMP"/>
    <property type="match status" value="1"/>
</dbReference>
<dbReference type="EC" id="2.7.13.3" evidence="3"/>
<keyword evidence="15" id="KW-1185">Reference proteome</keyword>
<dbReference type="Proteomes" id="UP001139450">
    <property type="component" value="Unassembled WGS sequence"/>
</dbReference>
<evidence type="ECO:0000256" key="2">
    <source>
        <dbReference type="ARBA" id="ARBA00004370"/>
    </source>
</evidence>
<evidence type="ECO:0000256" key="6">
    <source>
        <dbReference type="ARBA" id="ARBA00022741"/>
    </source>
</evidence>
<dbReference type="InterPro" id="IPR004358">
    <property type="entry name" value="Sig_transdc_His_kin-like_C"/>
</dbReference>
<evidence type="ECO:0000259" key="12">
    <source>
        <dbReference type="PROSITE" id="PS50109"/>
    </source>
</evidence>
<dbReference type="Pfam" id="PF02518">
    <property type="entry name" value="HATPase_c"/>
    <property type="match status" value="1"/>
</dbReference>
<feature type="chain" id="PRO_5040746637" description="histidine kinase" evidence="11">
    <location>
        <begin position="27"/>
        <end position="1246"/>
    </location>
</feature>
<organism evidence="14 15">
    <name type="scientific">Mucilaginibacter straminoryzae</name>
    <dbReference type="NCBI Taxonomy" id="2932774"/>
    <lineage>
        <taxon>Bacteria</taxon>
        <taxon>Pseudomonadati</taxon>
        <taxon>Bacteroidota</taxon>
        <taxon>Sphingobacteriia</taxon>
        <taxon>Sphingobacteriales</taxon>
        <taxon>Sphingobacteriaceae</taxon>
        <taxon>Mucilaginibacter</taxon>
    </lineage>
</organism>
<dbReference type="PRINTS" id="PR00344">
    <property type="entry name" value="BCTRLSENSOR"/>
</dbReference>
<dbReference type="InterPro" id="IPR003661">
    <property type="entry name" value="HisK_dim/P_dom"/>
</dbReference>
<dbReference type="SMART" id="SM00387">
    <property type="entry name" value="HATPase_c"/>
    <property type="match status" value="1"/>
</dbReference>
<dbReference type="AlphaFoldDB" id="A0A9X1X3M4"/>
<dbReference type="EMBL" id="JALJEJ010000005">
    <property type="protein sequence ID" value="MCJ8210637.1"/>
    <property type="molecule type" value="Genomic_DNA"/>
</dbReference>
<keyword evidence="9" id="KW-0902">Two-component regulatory system</keyword>
<dbReference type="SMART" id="SM00388">
    <property type="entry name" value="HisKA"/>
    <property type="match status" value="1"/>
</dbReference>
<dbReference type="GO" id="GO:0005524">
    <property type="term" value="F:ATP binding"/>
    <property type="evidence" value="ECO:0007669"/>
    <property type="project" value="UniProtKB-KW"/>
</dbReference>
<dbReference type="CDD" id="cd00075">
    <property type="entry name" value="HATPase"/>
    <property type="match status" value="1"/>
</dbReference>
<name>A0A9X1X3M4_9SPHI</name>
<dbReference type="CDD" id="cd00082">
    <property type="entry name" value="HisKA"/>
    <property type="match status" value="1"/>
</dbReference>
<dbReference type="GO" id="GO:0000155">
    <property type="term" value="F:phosphorelay sensor kinase activity"/>
    <property type="evidence" value="ECO:0007669"/>
    <property type="project" value="InterPro"/>
</dbReference>
<comment type="catalytic activity">
    <reaction evidence="1">
        <text>ATP + protein L-histidine = ADP + protein N-phospho-L-histidine.</text>
        <dbReference type="EC" id="2.7.13.3"/>
    </reaction>
</comment>
<feature type="transmembrane region" description="Helical" evidence="10">
    <location>
        <begin position="206"/>
        <end position="228"/>
    </location>
</feature>
<dbReference type="Gene3D" id="6.10.340.10">
    <property type="match status" value="1"/>
</dbReference>
<dbReference type="Pfam" id="PF00512">
    <property type="entry name" value="HisKA"/>
    <property type="match status" value="1"/>
</dbReference>
<feature type="transmembrane region" description="Helical" evidence="10">
    <location>
        <begin position="771"/>
        <end position="794"/>
    </location>
</feature>
<evidence type="ECO:0000256" key="8">
    <source>
        <dbReference type="ARBA" id="ARBA00022840"/>
    </source>
</evidence>
<evidence type="ECO:0000256" key="5">
    <source>
        <dbReference type="ARBA" id="ARBA00022679"/>
    </source>
</evidence>
<dbReference type="GO" id="GO:0016020">
    <property type="term" value="C:membrane"/>
    <property type="evidence" value="ECO:0007669"/>
    <property type="project" value="UniProtKB-SubCell"/>
</dbReference>
<comment type="caution">
    <text evidence="14">The sequence shown here is derived from an EMBL/GenBank/DDBJ whole genome shotgun (WGS) entry which is preliminary data.</text>
</comment>
<dbReference type="PANTHER" id="PTHR43065:SF46">
    <property type="entry name" value="C4-DICARBOXYLATE TRANSPORT SENSOR PROTEIN DCTB"/>
    <property type="match status" value="1"/>
</dbReference>
<evidence type="ECO:0000256" key="3">
    <source>
        <dbReference type="ARBA" id="ARBA00012438"/>
    </source>
</evidence>
<dbReference type="InterPro" id="IPR005467">
    <property type="entry name" value="His_kinase_dom"/>
</dbReference>
<dbReference type="RefSeq" id="WP_245130474.1">
    <property type="nucleotide sequence ID" value="NZ_JALJEJ010000005.1"/>
</dbReference>
<dbReference type="PANTHER" id="PTHR43065">
    <property type="entry name" value="SENSOR HISTIDINE KINASE"/>
    <property type="match status" value="1"/>
</dbReference>
<dbReference type="InterPro" id="IPR036890">
    <property type="entry name" value="HATPase_C_sf"/>
</dbReference>
<feature type="transmembrane region" description="Helical" evidence="10">
    <location>
        <begin position="711"/>
        <end position="741"/>
    </location>
</feature>
<evidence type="ECO:0000256" key="11">
    <source>
        <dbReference type="SAM" id="SignalP"/>
    </source>
</evidence>
<feature type="transmembrane region" description="Helical" evidence="10">
    <location>
        <begin position="316"/>
        <end position="341"/>
    </location>
</feature>
<dbReference type="SUPFAM" id="SSF47384">
    <property type="entry name" value="Homodimeric domain of signal transducing histidine kinase"/>
    <property type="match status" value="1"/>
</dbReference>
<keyword evidence="11" id="KW-0732">Signal</keyword>
<gene>
    <name evidence="14" type="ORF">MUY27_13040</name>
</gene>
<protein>
    <recommendedName>
        <fullName evidence="3">histidine kinase</fullName>
        <ecNumber evidence="3">2.7.13.3</ecNumber>
    </recommendedName>
</protein>
<feature type="transmembrane region" description="Helical" evidence="10">
    <location>
        <begin position="444"/>
        <end position="462"/>
    </location>
</feature>
<dbReference type="Gene3D" id="1.10.287.130">
    <property type="match status" value="1"/>
</dbReference>
<accession>A0A9X1X3M4</accession>
<evidence type="ECO:0000313" key="14">
    <source>
        <dbReference type="EMBL" id="MCJ8210637.1"/>
    </source>
</evidence>
<proteinExistence type="predicted"/>
<evidence type="ECO:0000256" key="4">
    <source>
        <dbReference type="ARBA" id="ARBA00022553"/>
    </source>
</evidence>
<keyword evidence="4" id="KW-0597">Phosphoprotein</keyword>
<feature type="transmembrane region" description="Helical" evidence="10">
    <location>
        <begin position="240"/>
        <end position="259"/>
    </location>
</feature>
<evidence type="ECO:0000313" key="15">
    <source>
        <dbReference type="Proteomes" id="UP001139450"/>
    </source>
</evidence>
<feature type="transmembrane region" description="Helical" evidence="10">
    <location>
        <begin position="361"/>
        <end position="380"/>
    </location>
</feature>
<feature type="transmembrane region" description="Helical" evidence="10">
    <location>
        <begin position="400"/>
        <end position="432"/>
    </location>
</feature>
<keyword evidence="10" id="KW-0812">Transmembrane</keyword>
<feature type="domain" description="Histidine kinase" evidence="12">
    <location>
        <begin position="1030"/>
        <end position="1241"/>
    </location>
</feature>
<keyword evidence="10" id="KW-0472">Membrane</keyword>
<sequence length="1246" mass="142625">MNASAKIRVWLAIVCAALLLTAIVVQQTHTPAYDLKQSGKLLEKAIQKKETYVDGILNNPSRFAQLNTLPHNQRDALSFIEEVTNTHRIWLSTLVDGKLSFWSGVKVLAENDKVKEGRSFIKTQNGYYEAIKKSRGNFTAIFFIHVKPSYPIRNQYLHNAFDQDLKTENDLELADFTDAHVYNIHSIDGKYLFSVKLKSGAYQGNYIGQILLWTITFLLISLLINIICRNLARKGKLWQAVALLFLFIVAVKAANLLGWPECLYETELFNPHWYANGWLFPSFGDLCINVLLLCWFTGFIYVNRFRLLTKEVKNQATGYAIVVLSTVFLIVLLTIFVQLYYGMVVESNISFDVNNVLNLSWLSIMGITIVCVNFLVFNLIDETLLAILMKVKVSVRNKAIIFASGIIIATLINWYLSVFTLFYLLAGIIIAIRAWIIWYRESKISAPAFMAIIIISSLIASVKLTRFQALREHENRKLLIKKLEAADDGAADKIFRAIEKQIITDPYLIRYFKETNRNNAYLRTYFKKNYFDGYLAKYGFKIYEFDAKGQPLTHDNNYILDNFKDMVLYSAFKVSNYFYRENESFGFQSYFGLLPVAYKGENLGTFVIALQSKPLQYTEASPELLLDNSQRESNDFKGYSYAFYSDNQLLSQSGSYIYDIVNHTFSAPLKQYVFQNTSSLGVTSFRPAVNYNHLVYKPSARKLIIISKREYPVLNGITSLTFFFVFLLVFNGIVLALRWLWSRVKLVSVTENSVRWAFSINLERILYKTRIQFSMIFAVVVTLLLVAIITYFSISSQYQEQQNSALTDRILRIASALENYMDKDTDPLKQETQVSFNAFADAYSADLNLFDRKGNLLFSTQPKVYRLGLLMPKMNGKAFIYMNKLQKSELVNTERIGDLNYKAGYAPIRNNRGETIAFLQLPFFSNELEYRERLGSLLNAMINIYAIIFILIGSIAILIAQQITSPLSFIQHSLSKTIYGRKNEPIVWERDDEIGALVAEYNKMIAELENSANRLAQSERESAWREMAKQVAHEIKNPLTPLKLGLQLLEKSWKDKDPRFDAKFERFSKSFVEQIESLSTIASEFSAFAKMPETRMQRLNIFEMLHQAVVVYRQMDNVLINLNLSEQPFFIMADRDQLLRCFNNLLKNAIEAMPPGHPGIIDINYLINDHRILINIKDNGSGIPENLRNKIFEPNFTTKSSGTGLGLAFVKNSIENAGGKVWFETEIGVGTIFHLSLPAAHGQEGS</sequence>
<keyword evidence="8 14" id="KW-0067">ATP-binding</keyword>
<evidence type="ECO:0000256" key="7">
    <source>
        <dbReference type="ARBA" id="ARBA00022777"/>
    </source>
</evidence>
<dbReference type="Gene3D" id="3.30.565.10">
    <property type="entry name" value="Histidine kinase-like ATPase, C-terminal domain"/>
    <property type="match status" value="1"/>
</dbReference>
<comment type="subcellular location">
    <subcellularLocation>
        <location evidence="2">Membrane</location>
    </subcellularLocation>
</comment>
<keyword evidence="10" id="KW-1133">Transmembrane helix</keyword>
<keyword evidence="7" id="KW-0418">Kinase</keyword>
<dbReference type="InterPro" id="IPR003594">
    <property type="entry name" value="HATPase_dom"/>
</dbReference>
<evidence type="ECO:0000256" key="10">
    <source>
        <dbReference type="SAM" id="Phobius"/>
    </source>
</evidence>